<dbReference type="Gene3D" id="3.40.980.10">
    <property type="entry name" value="MoaB/Mog-like domain"/>
    <property type="match status" value="1"/>
</dbReference>
<dbReference type="EMBL" id="CP036276">
    <property type="protein sequence ID" value="QDU45104.1"/>
    <property type="molecule type" value="Genomic_DNA"/>
</dbReference>
<dbReference type="Proteomes" id="UP000319383">
    <property type="component" value="Chromosome"/>
</dbReference>
<proteinExistence type="inferred from homology"/>
<comment type="similarity">
    <text evidence="1">Belongs to the CinA family.</text>
</comment>
<name>A0A517ZRK5_9PLAN</name>
<dbReference type="Gene3D" id="3.30.70.2860">
    <property type="match status" value="1"/>
</dbReference>
<evidence type="ECO:0000313" key="4">
    <source>
        <dbReference type="Proteomes" id="UP000319383"/>
    </source>
</evidence>
<organism evidence="3 4">
    <name type="scientific">Symmachiella dynata</name>
    <dbReference type="NCBI Taxonomy" id="2527995"/>
    <lineage>
        <taxon>Bacteria</taxon>
        <taxon>Pseudomonadati</taxon>
        <taxon>Planctomycetota</taxon>
        <taxon>Planctomycetia</taxon>
        <taxon>Planctomycetales</taxon>
        <taxon>Planctomycetaceae</taxon>
        <taxon>Symmachiella</taxon>
    </lineage>
</organism>
<keyword evidence="4" id="KW-1185">Reference proteome</keyword>
<dbReference type="AlphaFoldDB" id="A0A517ZRK5"/>
<dbReference type="Pfam" id="PF02464">
    <property type="entry name" value="CinA"/>
    <property type="match status" value="1"/>
</dbReference>
<dbReference type="CDD" id="cd00885">
    <property type="entry name" value="cinA"/>
    <property type="match status" value="1"/>
</dbReference>
<dbReference type="SUPFAM" id="SSF53218">
    <property type="entry name" value="Molybdenum cofactor biosynthesis proteins"/>
    <property type="match status" value="1"/>
</dbReference>
<dbReference type="PANTHER" id="PTHR13939:SF0">
    <property type="entry name" value="NMN AMIDOHYDROLASE-LIKE PROTEIN YFAY"/>
    <property type="match status" value="1"/>
</dbReference>
<dbReference type="NCBIfam" id="TIGR00199">
    <property type="entry name" value="PncC_domain"/>
    <property type="match status" value="1"/>
</dbReference>
<dbReference type="HAMAP" id="MF_00226_B">
    <property type="entry name" value="CinA_B"/>
    <property type="match status" value="1"/>
</dbReference>
<dbReference type="Pfam" id="PF18146">
    <property type="entry name" value="CinA_KH"/>
    <property type="match status" value="1"/>
</dbReference>
<evidence type="ECO:0000313" key="3">
    <source>
        <dbReference type="EMBL" id="QDU45104.1"/>
    </source>
</evidence>
<evidence type="ECO:0000259" key="2">
    <source>
        <dbReference type="SMART" id="SM00852"/>
    </source>
</evidence>
<dbReference type="InterPro" id="IPR041424">
    <property type="entry name" value="CinA_KH"/>
</dbReference>
<dbReference type="PIRSF" id="PIRSF006728">
    <property type="entry name" value="CinA"/>
    <property type="match status" value="1"/>
</dbReference>
<feature type="domain" description="MoaB/Mog" evidence="2">
    <location>
        <begin position="4"/>
        <end position="177"/>
    </location>
</feature>
<protein>
    <recommendedName>
        <fullName evidence="1">CinA-like protein</fullName>
    </recommendedName>
</protein>
<dbReference type="InterPro" id="IPR036425">
    <property type="entry name" value="MoaB/Mog-like_dom_sf"/>
</dbReference>
<dbReference type="Pfam" id="PF00994">
    <property type="entry name" value="MoCF_biosynth"/>
    <property type="match status" value="1"/>
</dbReference>
<sequence length="423" mass="45021">MHAEIISIGSELTTGAKLDTNSQWLSRELAGIGIPVHYHTTVADDLAANVDVLATAVSRADVVLITGGLGPTQDDLTREALAEMLAVPLELDEPSLEFIRGLFASRNREMPERNSVQAMFPRGTQPIPNHRGTAPGIWAEIPRDQGRPDCKLAAMPGVPSEMYKMFQQQVVPKLQNEDGPAQFIRSARINCFGPGESQAEQWLAGLTARGRDPEIGITVSKATITLRITAHGASREECECKIQESKTLIYERMGQSVFGEEDQELQHVVIDLLAQRSQTLATAESGTGGLLAHHLTEIDALGQAYLGGIVAPTDSAKTDLLAVPADVLAAHGAISGEVAEAMAVGCRTRLSADYALAVTECPASAEEIAPETVPCAYIALASDSEAISRRITLGGDPGITRARVAKAALNLLRLFMTGGLSTD</sequence>
<dbReference type="InterPro" id="IPR008136">
    <property type="entry name" value="CinA_C"/>
</dbReference>
<gene>
    <name evidence="3" type="primary">cinA</name>
    <name evidence="3" type="ORF">Mal52_35920</name>
</gene>
<reference evidence="3 4" key="1">
    <citation type="submission" date="2019-02" db="EMBL/GenBank/DDBJ databases">
        <title>Deep-cultivation of Planctomycetes and their phenomic and genomic characterization uncovers novel biology.</title>
        <authorList>
            <person name="Wiegand S."/>
            <person name="Jogler M."/>
            <person name="Boedeker C."/>
            <person name="Pinto D."/>
            <person name="Vollmers J."/>
            <person name="Rivas-Marin E."/>
            <person name="Kohn T."/>
            <person name="Peeters S.H."/>
            <person name="Heuer A."/>
            <person name="Rast P."/>
            <person name="Oberbeckmann S."/>
            <person name="Bunk B."/>
            <person name="Jeske O."/>
            <person name="Meyerdierks A."/>
            <person name="Storesund J.E."/>
            <person name="Kallscheuer N."/>
            <person name="Luecker S."/>
            <person name="Lage O.M."/>
            <person name="Pohl T."/>
            <person name="Merkel B.J."/>
            <person name="Hornburger P."/>
            <person name="Mueller R.-W."/>
            <person name="Bruemmer F."/>
            <person name="Labrenz M."/>
            <person name="Spormann A.M."/>
            <person name="Op den Camp H."/>
            <person name="Overmann J."/>
            <person name="Amann R."/>
            <person name="Jetten M.S.M."/>
            <person name="Mascher T."/>
            <person name="Medema M.H."/>
            <person name="Devos D.P."/>
            <person name="Kaster A.-K."/>
            <person name="Ovreas L."/>
            <person name="Rohde M."/>
            <person name="Galperin M.Y."/>
            <person name="Jogler C."/>
        </authorList>
    </citation>
    <scope>NUCLEOTIDE SEQUENCE [LARGE SCALE GENOMIC DNA]</scope>
    <source>
        <strain evidence="3 4">Mal52</strain>
    </source>
</reference>
<dbReference type="NCBIfam" id="TIGR00200">
    <property type="entry name" value="cinA_nterm"/>
    <property type="match status" value="1"/>
</dbReference>
<dbReference type="Gene3D" id="3.90.950.20">
    <property type="entry name" value="CinA-like"/>
    <property type="match status" value="1"/>
</dbReference>
<evidence type="ECO:0000256" key="1">
    <source>
        <dbReference type="HAMAP-Rule" id="MF_00226"/>
    </source>
</evidence>
<dbReference type="RefSeq" id="WP_145377464.1">
    <property type="nucleotide sequence ID" value="NZ_CP036276.1"/>
</dbReference>
<dbReference type="KEGG" id="sdyn:Mal52_35920"/>
<accession>A0A517ZRK5</accession>
<dbReference type="SMART" id="SM00852">
    <property type="entry name" value="MoCF_biosynth"/>
    <property type="match status" value="1"/>
</dbReference>
<dbReference type="InterPro" id="IPR050101">
    <property type="entry name" value="CinA"/>
</dbReference>
<dbReference type="InterPro" id="IPR008135">
    <property type="entry name" value="Competence-induced_CinA"/>
</dbReference>
<dbReference type="SUPFAM" id="SSF142433">
    <property type="entry name" value="CinA-like"/>
    <property type="match status" value="1"/>
</dbReference>
<dbReference type="PANTHER" id="PTHR13939">
    <property type="entry name" value="NICOTINAMIDE-NUCLEOTIDE AMIDOHYDROLASE PNCC"/>
    <property type="match status" value="1"/>
</dbReference>
<dbReference type="InterPro" id="IPR036653">
    <property type="entry name" value="CinA-like_C"/>
</dbReference>
<dbReference type="InterPro" id="IPR001453">
    <property type="entry name" value="MoaB/Mog_dom"/>
</dbReference>